<evidence type="ECO:0000256" key="13">
    <source>
        <dbReference type="PIRSR" id="PIRSR605493-1"/>
    </source>
</evidence>
<dbReference type="AlphaFoldDB" id="A0A5M3XNN3"/>
<dbReference type="RefSeq" id="WP_218038525.1">
    <property type="nucleotide sequence ID" value="NZ_BAAAHM010000035.1"/>
</dbReference>
<comment type="subunit">
    <text evidence="4">Homotrimer.</text>
</comment>
<keyword evidence="13" id="KW-0479">Metal-binding</keyword>
<accession>A0A5M3XNN3</accession>
<gene>
    <name evidence="14" type="ORF">Aple_054700</name>
</gene>
<dbReference type="GO" id="GO:0046872">
    <property type="term" value="F:metal ion binding"/>
    <property type="evidence" value="ECO:0007669"/>
    <property type="project" value="UniProtKB-KW"/>
</dbReference>
<comment type="catalytic activity">
    <reaction evidence="12">
        <text>oxaloacetate + H(+) = pyruvate + CO2</text>
        <dbReference type="Rhea" id="RHEA:15641"/>
        <dbReference type="ChEBI" id="CHEBI:15361"/>
        <dbReference type="ChEBI" id="CHEBI:15378"/>
        <dbReference type="ChEBI" id="CHEBI:16452"/>
        <dbReference type="ChEBI" id="CHEBI:16526"/>
        <dbReference type="EC" id="4.1.1.112"/>
    </reaction>
</comment>
<dbReference type="EC" id="4.1.1.112" evidence="6"/>
<sequence length="229" mass="24792">MTTNAPSFDPRSASEPELFALFRERLHTPVVGDILDTLGLMHQFLPPEIHGIRAEVKVVGRAMPVVIADVSGPQSRPFGQLTEALDQLEPGEVYVAQNGTVPTAAWGEILTVTARGRGAVGAVIDGYHRDTRAVLEQDWPVFSRGGFAQDAGVRKVVVDYRVPIEIGGVRLAPGDLVFGDDDGVVVVPSHVEQEVIERAIEKVSTENVVRRAIEQGMSSTDAFERFGVL</sequence>
<evidence type="ECO:0000313" key="15">
    <source>
        <dbReference type="Proteomes" id="UP000377595"/>
    </source>
</evidence>
<dbReference type="EC" id="4.1.3.17" evidence="5"/>
<dbReference type="GO" id="GO:0008168">
    <property type="term" value="F:methyltransferase activity"/>
    <property type="evidence" value="ECO:0007669"/>
    <property type="project" value="UniProtKB-KW"/>
</dbReference>
<dbReference type="PANTHER" id="PTHR33254:SF4">
    <property type="entry name" value="4-HYDROXY-4-METHYL-2-OXOGLUTARATE ALDOLASE 3-RELATED"/>
    <property type="match status" value="1"/>
</dbReference>
<dbReference type="PANTHER" id="PTHR33254">
    <property type="entry name" value="4-HYDROXY-4-METHYL-2-OXOGLUTARATE ALDOLASE 3-RELATED"/>
    <property type="match status" value="1"/>
</dbReference>
<dbReference type="GO" id="GO:0008948">
    <property type="term" value="F:oxaloacetate decarboxylase activity"/>
    <property type="evidence" value="ECO:0007669"/>
    <property type="project" value="UniProtKB-EC"/>
</dbReference>
<dbReference type="EMBL" id="BLAF01000032">
    <property type="protein sequence ID" value="GES22572.1"/>
    <property type="molecule type" value="Genomic_DNA"/>
</dbReference>
<evidence type="ECO:0000256" key="10">
    <source>
        <dbReference type="ARBA" id="ARBA00030169"/>
    </source>
</evidence>
<reference evidence="14 15" key="1">
    <citation type="submission" date="2019-10" db="EMBL/GenBank/DDBJ databases">
        <title>Whole genome shotgun sequence of Acrocarpospora pleiomorpha NBRC 16267.</title>
        <authorList>
            <person name="Ichikawa N."/>
            <person name="Kimura A."/>
            <person name="Kitahashi Y."/>
            <person name="Komaki H."/>
            <person name="Oguchi A."/>
        </authorList>
    </citation>
    <scope>NUCLEOTIDE SEQUENCE [LARGE SCALE GENOMIC DNA]</scope>
    <source>
        <strain evidence="14 15">NBRC 16267</strain>
    </source>
</reference>
<comment type="cofactor">
    <cofactor evidence="13">
        <name>Mg(2+)</name>
        <dbReference type="ChEBI" id="CHEBI:18420"/>
    </cofactor>
</comment>
<evidence type="ECO:0000313" key="14">
    <source>
        <dbReference type="EMBL" id="GES22572.1"/>
    </source>
</evidence>
<comment type="catalytic activity">
    <reaction evidence="1">
        <text>4-hydroxy-4-methyl-2-oxoglutarate = 2 pyruvate</text>
        <dbReference type="Rhea" id="RHEA:22748"/>
        <dbReference type="ChEBI" id="CHEBI:15361"/>
        <dbReference type="ChEBI" id="CHEBI:58276"/>
        <dbReference type="EC" id="4.1.3.17"/>
    </reaction>
</comment>
<dbReference type="SUPFAM" id="SSF89562">
    <property type="entry name" value="RraA-like"/>
    <property type="match status" value="1"/>
</dbReference>
<comment type="similarity">
    <text evidence="3">Belongs to the class II aldolase/RraA-like family.</text>
</comment>
<dbReference type="InterPro" id="IPR036704">
    <property type="entry name" value="RraA/RraA-like_sf"/>
</dbReference>
<dbReference type="GO" id="GO:0047443">
    <property type="term" value="F:4-hydroxy-4-methyl-2-oxoglutarate aldolase activity"/>
    <property type="evidence" value="ECO:0007669"/>
    <property type="project" value="UniProtKB-EC"/>
</dbReference>
<keyword evidence="13" id="KW-0460">Magnesium</keyword>
<evidence type="ECO:0000256" key="11">
    <source>
        <dbReference type="ARBA" id="ARBA00032305"/>
    </source>
</evidence>
<dbReference type="GO" id="GO:0032259">
    <property type="term" value="P:methylation"/>
    <property type="evidence" value="ECO:0007669"/>
    <property type="project" value="UniProtKB-KW"/>
</dbReference>
<keyword evidence="14" id="KW-0489">Methyltransferase</keyword>
<protein>
    <recommendedName>
        <fullName evidence="7">Putative 4-hydroxy-4-methyl-2-oxoglutarate aldolase</fullName>
        <ecNumber evidence="6">4.1.1.112</ecNumber>
        <ecNumber evidence="5">4.1.3.17</ecNumber>
    </recommendedName>
    <alternativeName>
        <fullName evidence="11">Oxaloacetate decarboxylase</fullName>
    </alternativeName>
    <alternativeName>
        <fullName evidence="9">Regulator of ribonuclease activity homolog</fullName>
    </alternativeName>
    <alternativeName>
        <fullName evidence="10">RraA-like protein</fullName>
    </alternativeName>
</protein>
<feature type="binding site" evidence="13">
    <location>
        <position position="129"/>
    </location>
    <ligand>
        <name>substrate</name>
    </ligand>
</feature>
<feature type="binding site" evidence="13">
    <location>
        <position position="130"/>
    </location>
    <ligand>
        <name>Mg(2+)</name>
        <dbReference type="ChEBI" id="CHEBI:18420"/>
    </ligand>
</feature>
<comment type="function">
    <text evidence="8">Catalyzes the aldol cleavage of 4-hydroxy-4-methyl-2-oxoglutarate (HMG) into 2 molecules of pyruvate. Also contains a secondary oxaloacetate (OAA) decarboxylase activity due to the common pyruvate enolate transition state formed following C-C bond cleavage in the retro-aldol and decarboxylation reactions.</text>
</comment>
<evidence type="ECO:0000256" key="12">
    <source>
        <dbReference type="ARBA" id="ARBA00047973"/>
    </source>
</evidence>
<comment type="cofactor">
    <cofactor evidence="2">
        <name>a divalent metal cation</name>
        <dbReference type="ChEBI" id="CHEBI:60240"/>
    </cofactor>
</comment>
<evidence type="ECO:0000256" key="2">
    <source>
        <dbReference type="ARBA" id="ARBA00001968"/>
    </source>
</evidence>
<keyword evidence="15" id="KW-1185">Reference proteome</keyword>
<comment type="caution">
    <text evidence="14">The sequence shown here is derived from an EMBL/GenBank/DDBJ whole genome shotgun (WGS) entry which is preliminary data.</text>
</comment>
<evidence type="ECO:0000256" key="9">
    <source>
        <dbReference type="ARBA" id="ARBA00029596"/>
    </source>
</evidence>
<evidence type="ECO:0000256" key="3">
    <source>
        <dbReference type="ARBA" id="ARBA00008621"/>
    </source>
</evidence>
<dbReference type="Gene3D" id="3.50.30.40">
    <property type="entry name" value="Ribonuclease E inhibitor RraA/RraA-like"/>
    <property type="match status" value="1"/>
</dbReference>
<evidence type="ECO:0000256" key="1">
    <source>
        <dbReference type="ARBA" id="ARBA00001342"/>
    </source>
</evidence>
<evidence type="ECO:0000256" key="4">
    <source>
        <dbReference type="ARBA" id="ARBA00011233"/>
    </source>
</evidence>
<dbReference type="Pfam" id="PF03737">
    <property type="entry name" value="RraA-like"/>
    <property type="match status" value="1"/>
</dbReference>
<dbReference type="Proteomes" id="UP000377595">
    <property type="component" value="Unassembled WGS sequence"/>
</dbReference>
<feature type="binding site" evidence="13">
    <location>
        <begin position="107"/>
        <end position="110"/>
    </location>
    <ligand>
        <name>substrate</name>
    </ligand>
</feature>
<evidence type="ECO:0000256" key="8">
    <source>
        <dbReference type="ARBA" id="ARBA00025046"/>
    </source>
</evidence>
<evidence type="ECO:0000256" key="5">
    <source>
        <dbReference type="ARBA" id="ARBA00012213"/>
    </source>
</evidence>
<keyword evidence="14" id="KW-0808">Transferase</keyword>
<dbReference type="CDD" id="cd16841">
    <property type="entry name" value="RraA_family"/>
    <property type="match status" value="1"/>
</dbReference>
<organism evidence="14 15">
    <name type="scientific">Acrocarpospora pleiomorpha</name>
    <dbReference type="NCBI Taxonomy" id="90975"/>
    <lineage>
        <taxon>Bacteria</taxon>
        <taxon>Bacillati</taxon>
        <taxon>Actinomycetota</taxon>
        <taxon>Actinomycetes</taxon>
        <taxon>Streptosporangiales</taxon>
        <taxon>Streptosporangiaceae</taxon>
        <taxon>Acrocarpospora</taxon>
    </lineage>
</organism>
<name>A0A5M3XNN3_9ACTN</name>
<evidence type="ECO:0000256" key="6">
    <source>
        <dbReference type="ARBA" id="ARBA00012947"/>
    </source>
</evidence>
<dbReference type="InterPro" id="IPR005493">
    <property type="entry name" value="RraA/RraA-like"/>
</dbReference>
<evidence type="ECO:0000256" key="7">
    <source>
        <dbReference type="ARBA" id="ARBA00016549"/>
    </source>
</evidence>
<proteinExistence type="inferred from homology"/>